<dbReference type="RefSeq" id="WP_344880937.1">
    <property type="nucleotide sequence ID" value="NZ_BAABAL010000018.1"/>
</dbReference>
<evidence type="ECO:0000259" key="2">
    <source>
        <dbReference type="Pfam" id="PF00561"/>
    </source>
</evidence>
<dbReference type="InterPro" id="IPR000639">
    <property type="entry name" value="Epox_hydrolase-like"/>
</dbReference>
<dbReference type="PANTHER" id="PTHR43329">
    <property type="entry name" value="EPOXIDE HYDROLASE"/>
    <property type="match status" value="1"/>
</dbReference>
<protein>
    <submittedName>
        <fullName evidence="3">Alpha/beta hydrolase</fullName>
    </submittedName>
</protein>
<proteinExistence type="predicted"/>
<keyword evidence="1 3" id="KW-0378">Hydrolase</keyword>
<reference evidence="4" key="1">
    <citation type="journal article" date="2019" name="Int. J. Syst. Evol. Microbiol.">
        <title>The Global Catalogue of Microorganisms (GCM) 10K type strain sequencing project: providing services to taxonomists for standard genome sequencing and annotation.</title>
        <authorList>
            <consortium name="The Broad Institute Genomics Platform"/>
            <consortium name="The Broad Institute Genome Sequencing Center for Infectious Disease"/>
            <person name="Wu L."/>
            <person name="Ma J."/>
        </authorList>
    </citation>
    <scope>NUCLEOTIDE SEQUENCE [LARGE SCALE GENOMIC DNA]</scope>
    <source>
        <strain evidence="4">JCM 17342</strain>
    </source>
</reference>
<organism evidence="3 4">
    <name type="scientific">Allokutzneria multivorans</name>
    <dbReference type="NCBI Taxonomy" id="1142134"/>
    <lineage>
        <taxon>Bacteria</taxon>
        <taxon>Bacillati</taxon>
        <taxon>Actinomycetota</taxon>
        <taxon>Actinomycetes</taxon>
        <taxon>Pseudonocardiales</taxon>
        <taxon>Pseudonocardiaceae</taxon>
        <taxon>Allokutzneria</taxon>
    </lineage>
</organism>
<dbReference type="PRINTS" id="PR00111">
    <property type="entry name" value="ABHYDROLASE"/>
</dbReference>
<dbReference type="InterPro" id="IPR029058">
    <property type="entry name" value="AB_hydrolase_fold"/>
</dbReference>
<comment type="caution">
    <text evidence="3">The sequence shown here is derived from an EMBL/GenBank/DDBJ whole genome shotgun (WGS) entry which is preliminary data.</text>
</comment>
<dbReference type="Proteomes" id="UP001501747">
    <property type="component" value="Unassembled WGS sequence"/>
</dbReference>
<sequence length="278" mass="29925">MTAVEIVLNDHRYNAIAAGPVDGELVLLLHGWPEFADCWTEEIAALAEAGYRAVAVDQRGYSPGARPTKVSDYHVDHLVADVLGFADALGAQQFHLVAHDWGGIVAWAFAGAHPQRLKTLTVLATPHPSALGKAIAEDEDQSRRVDYVRFFRQPGGIAEESLLADGAARLRNAYGGKVPAPLVEENVRRLSEPGALTATLNWYRAANDQLDIPARPSTVPTLYVWGSEDAALGPVAAYRTSDFVDGPYRFVELTGASHWLPEEAGAEVSALILSHLAG</sequence>
<dbReference type="InterPro" id="IPR000073">
    <property type="entry name" value="AB_hydrolase_1"/>
</dbReference>
<dbReference type="Pfam" id="PF00561">
    <property type="entry name" value="Abhydrolase_1"/>
    <property type="match status" value="1"/>
</dbReference>
<dbReference type="PRINTS" id="PR00412">
    <property type="entry name" value="EPOXHYDRLASE"/>
</dbReference>
<accession>A0ABP7TD03</accession>
<dbReference type="SUPFAM" id="SSF53474">
    <property type="entry name" value="alpha/beta-Hydrolases"/>
    <property type="match status" value="1"/>
</dbReference>
<keyword evidence="4" id="KW-1185">Reference proteome</keyword>
<dbReference type="GO" id="GO:0016787">
    <property type="term" value="F:hydrolase activity"/>
    <property type="evidence" value="ECO:0007669"/>
    <property type="project" value="UniProtKB-KW"/>
</dbReference>
<evidence type="ECO:0000256" key="1">
    <source>
        <dbReference type="ARBA" id="ARBA00022801"/>
    </source>
</evidence>
<dbReference type="EMBL" id="BAABAL010000018">
    <property type="protein sequence ID" value="GAA4024386.1"/>
    <property type="molecule type" value="Genomic_DNA"/>
</dbReference>
<evidence type="ECO:0000313" key="3">
    <source>
        <dbReference type="EMBL" id="GAA4024386.1"/>
    </source>
</evidence>
<dbReference type="Gene3D" id="3.40.50.1820">
    <property type="entry name" value="alpha/beta hydrolase"/>
    <property type="match status" value="1"/>
</dbReference>
<name>A0ABP7TD03_9PSEU</name>
<gene>
    <name evidence="3" type="ORF">GCM10022247_56110</name>
</gene>
<evidence type="ECO:0000313" key="4">
    <source>
        <dbReference type="Proteomes" id="UP001501747"/>
    </source>
</evidence>
<feature type="domain" description="AB hydrolase-1" evidence="2">
    <location>
        <begin position="25"/>
        <end position="263"/>
    </location>
</feature>